<protein>
    <submittedName>
        <fullName evidence="1">Uncharacterized protein</fullName>
    </submittedName>
</protein>
<keyword evidence="2" id="KW-1185">Reference proteome</keyword>
<proteinExistence type="predicted"/>
<comment type="caution">
    <text evidence="1">The sequence shown here is derived from an EMBL/GenBank/DDBJ whole genome shotgun (WGS) entry which is preliminary data.</text>
</comment>
<organism evidence="1 2">
    <name type="scientific">Aquimarina mytili</name>
    <dbReference type="NCBI Taxonomy" id="874423"/>
    <lineage>
        <taxon>Bacteria</taxon>
        <taxon>Pseudomonadati</taxon>
        <taxon>Bacteroidota</taxon>
        <taxon>Flavobacteriia</taxon>
        <taxon>Flavobacteriales</taxon>
        <taxon>Flavobacteriaceae</taxon>
        <taxon>Aquimarina</taxon>
    </lineage>
</organism>
<accession>A0A937A3S5</accession>
<gene>
    <name evidence="1" type="ORF">JJQ60_09950</name>
</gene>
<dbReference type="EMBL" id="JAERQJ010000003">
    <property type="protein sequence ID" value="MBL0683839.1"/>
    <property type="molecule type" value="Genomic_DNA"/>
</dbReference>
<reference evidence="1" key="1">
    <citation type="submission" date="2021-01" db="EMBL/GenBank/DDBJ databases">
        <authorList>
            <person name="Zhong Y.L."/>
        </authorList>
    </citation>
    <scope>NUCLEOTIDE SEQUENCE</scope>
    <source>
        <strain evidence="1">KCTC 23302</strain>
    </source>
</reference>
<dbReference type="RefSeq" id="WP_201919208.1">
    <property type="nucleotide sequence ID" value="NZ_BAABAX010000005.1"/>
</dbReference>
<evidence type="ECO:0000313" key="1">
    <source>
        <dbReference type="EMBL" id="MBL0683839.1"/>
    </source>
</evidence>
<evidence type="ECO:0000313" key="2">
    <source>
        <dbReference type="Proteomes" id="UP000651057"/>
    </source>
</evidence>
<dbReference type="Proteomes" id="UP000651057">
    <property type="component" value="Unassembled WGS sequence"/>
</dbReference>
<name>A0A937A3S5_9FLAO</name>
<dbReference type="AlphaFoldDB" id="A0A937A3S5"/>
<sequence>MKLYWSGTTRYHDWYKNRNEIPRQIFENINDLQVFDQVEWMYEGMYEDEKKPVEKGFDVIQYLLKIKEKKNGSFCVNLGSSKPFDWEANLLLFPYVSSMKQIRGMNRFNFYFQSDHFLADDGSDLLAETFKKAHTIQDTEFAFIHPNDRYSELTDSLDGEYQNPLTFGPMFNGIFWLIFLGKQHLDFFDIEKLQNIKCYQHEWVNNNEGLYMRMTKNILDVITPEIERDMFQLTKQFKEALLVDI</sequence>